<gene>
    <name evidence="2" type="ORF">GGX14DRAFT_393962</name>
</gene>
<proteinExistence type="predicted"/>
<evidence type="ECO:0000313" key="2">
    <source>
        <dbReference type="EMBL" id="KAJ7211644.1"/>
    </source>
</evidence>
<feature type="region of interest" description="Disordered" evidence="1">
    <location>
        <begin position="1"/>
        <end position="79"/>
    </location>
</feature>
<organism evidence="2 3">
    <name type="scientific">Mycena pura</name>
    <dbReference type="NCBI Taxonomy" id="153505"/>
    <lineage>
        <taxon>Eukaryota</taxon>
        <taxon>Fungi</taxon>
        <taxon>Dikarya</taxon>
        <taxon>Basidiomycota</taxon>
        <taxon>Agaricomycotina</taxon>
        <taxon>Agaricomycetes</taxon>
        <taxon>Agaricomycetidae</taxon>
        <taxon>Agaricales</taxon>
        <taxon>Marasmiineae</taxon>
        <taxon>Mycenaceae</taxon>
        <taxon>Mycena</taxon>
    </lineage>
</organism>
<accession>A0AAD6YG47</accession>
<dbReference type="EMBL" id="JARJCW010000025">
    <property type="protein sequence ID" value="KAJ7211644.1"/>
    <property type="molecule type" value="Genomic_DNA"/>
</dbReference>
<reference evidence="2" key="1">
    <citation type="submission" date="2023-03" db="EMBL/GenBank/DDBJ databases">
        <title>Massive genome expansion in bonnet fungi (Mycena s.s.) driven by repeated elements and novel gene families across ecological guilds.</title>
        <authorList>
            <consortium name="Lawrence Berkeley National Laboratory"/>
            <person name="Harder C.B."/>
            <person name="Miyauchi S."/>
            <person name="Viragh M."/>
            <person name="Kuo A."/>
            <person name="Thoen E."/>
            <person name="Andreopoulos B."/>
            <person name="Lu D."/>
            <person name="Skrede I."/>
            <person name="Drula E."/>
            <person name="Henrissat B."/>
            <person name="Morin E."/>
            <person name="Kohler A."/>
            <person name="Barry K."/>
            <person name="LaButti K."/>
            <person name="Morin E."/>
            <person name="Salamov A."/>
            <person name="Lipzen A."/>
            <person name="Mereny Z."/>
            <person name="Hegedus B."/>
            <person name="Baldrian P."/>
            <person name="Stursova M."/>
            <person name="Weitz H."/>
            <person name="Taylor A."/>
            <person name="Grigoriev I.V."/>
            <person name="Nagy L.G."/>
            <person name="Martin F."/>
            <person name="Kauserud H."/>
        </authorList>
    </citation>
    <scope>NUCLEOTIDE SEQUENCE</scope>
    <source>
        <strain evidence="2">9144</strain>
    </source>
</reference>
<evidence type="ECO:0000256" key="1">
    <source>
        <dbReference type="SAM" id="MobiDB-lite"/>
    </source>
</evidence>
<dbReference type="Proteomes" id="UP001219525">
    <property type="component" value="Unassembled WGS sequence"/>
</dbReference>
<name>A0AAD6YG47_9AGAR</name>
<keyword evidence="3" id="KW-1185">Reference proteome</keyword>
<protein>
    <submittedName>
        <fullName evidence="2">Uncharacterized protein</fullName>
    </submittedName>
</protein>
<evidence type="ECO:0000313" key="3">
    <source>
        <dbReference type="Proteomes" id="UP001219525"/>
    </source>
</evidence>
<sequence>MAGRAEQPAEDFRLHPQGLSSSSGTREATASRPTTPFQPSPQKVGAFQKLGRPPETSRGASRPPATPKRLPLASGSVDGRGSLLRFRKASWDIYAATDGKREVVSGGEIETASREREAARSKQAVASGGKQACASAGGVRVQQAGAGTTSDRRVMTRSQAASGDCATGEHAVACSGRRVFNDACTVTACRLARTAGETAAGASEGFLLDGRRRKMAASRGQQAALSFDATRLWAAYAIWAADGKRHGSGSGQGRDKPVAIVRIFIMDEKMKKTEE</sequence>
<feature type="compositionally biased region" description="Polar residues" evidence="1">
    <location>
        <begin position="18"/>
        <end position="41"/>
    </location>
</feature>
<comment type="caution">
    <text evidence="2">The sequence shown here is derived from an EMBL/GenBank/DDBJ whole genome shotgun (WGS) entry which is preliminary data.</text>
</comment>
<dbReference type="AlphaFoldDB" id="A0AAD6YG47"/>